<organism evidence="2 3">
    <name type="scientific">Schizothecium vesticola</name>
    <dbReference type="NCBI Taxonomy" id="314040"/>
    <lineage>
        <taxon>Eukaryota</taxon>
        <taxon>Fungi</taxon>
        <taxon>Dikarya</taxon>
        <taxon>Ascomycota</taxon>
        <taxon>Pezizomycotina</taxon>
        <taxon>Sordariomycetes</taxon>
        <taxon>Sordariomycetidae</taxon>
        <taxon>Sordariales</taxon>
        <taxon>Schizotheciaceae</taxon>
        <taxon>Schizothecium</taxon>
    </lineage>
</organism>
<protein>
    <submittedName>
        <fullName evidence="2">Uncharacterized protein</fullName>
    </submittedName>
</protein>
<name>A0AA40ENV5_9PEZI</name>
<reference evidence="2" key="1">
    <citation type="submission" date="2023-06" db="EMBL/GenBank/DDBJ databases">
        <title>Genome-scale phylogeny and comparative genomics of the fungal order Sordariales.</title>
        <authorList>
            <consortium name="Lawrence Berkeley National Laboratory"/>
            <person name="Hensen N."/>
            <person name="Bonometti L."/>
            <person name="Westerberg I."/>
            <person name="Brannstrom I.O."/>
            <person name="Guillou S."/>
            <person name="Cros-Aarteil S."/>
            <person name="Calhoun S."/>
            <person name="Haridas S."/>
            <person name="Kuo A."/>
            <person name="Mondo S."/>
            <person name="Pangilinan J."/>
            <person name="Riley R."/>
            <person name="LaButti K."/>
            <person name="Andreopoulos B."/>
            <person name="Lipzen A."/>
            <person name="Chen C."/>
            <person name="Yanf M."/>
            <person name="Daum C."/>
            <person name="Ng V."/>
            <person name="Clum A."/>
            <person name="Steindorff A."/>
            <person name="Ohm R."/>
            <person name="Martin F."/>
            <person name="Silar P."/>
            <person name="Natvig D."/>
            <person name="Lalanne C."/>
            <person name="Gautier V."/>
            <person name="Ament-velasquez S.L."/>
            <person name="Kruys A."/>
            <person name="Hutchinson M.I."/>
            <person name="Powell A.J."/>
            <person name="Barry K."/>
            <person name="Miller A.N."/>
            <person name="Grigoriev I.V."/>
            <person name="Debuchy R."/>
            <person name="Gladieux P."/>
            <person name="Thoren M.H."/>
            <person name="Johannesson H."/>
        </authorList>
    </citation>
    <scope>NUCLEOTIDE SEQUENCE</scope>
    <source>
        <strain evidence="2">SMH3187-1</strain>
    </source>
</reference>
<feature type="compositionally biased region" description="Basic residues" evidence="1">
    <location>
        <begin position="73"/>
        <end position="85"/>
    </location>
</feature>
<evidence type="ECO:0000313" key="2">
    <source>
        <dbReference type="EMBL" id="KAK0742751.1"/>
    </source>
</evidence>
<feature type="compositionally biased region" description="Polar residues" evidence="1">
    <location>
        <begin position="11"/>
        <end position="21"/>
    </location>
</feature>
<proteinExistence type="predicted"/>
<feature type="compositionally biased region" description="Basic and acidic residues" evidence="1">
    <location>
        <begin position="98"/>
        <end position="109"/>
    </location>
</feature>
<evidence type="ECO:0000256" key="1">
    <source>
        <dbReference type="SAM" id="MobiDB-lite"/>
    </source>
</evidence>
<feature type="region of interest" description="Disordered" evidence="1">
    <location>
        <begin position="7"/>
        <end position="109"/>
    </location>
</feature>
<dbReference type="EMBL" id="JAUKUD010000005">
    <property type="protein sequence ID" value="KAK0742751.1"/>
    <property type="molecule type" value="Genomic_DNA"/>
</dbReference>
<dbReference type="AlphaFoldDB" id="A0AA40ENV5"/>
<feature type="compositionally biased region" description="Polar residues" evidence="1">
    <location>
        <begin position="49"/>
        <end position="72"/>
    </location>
</feature>
<accession>A0AA40ENV5</accession>
<comment type="caution">
    <text evidence="2">The sequence shown here is derived from an EMBL/GenBank/DDBJ whole genome shotgun (WGS) entry which is preliminary data.</text>
</comment>
<evidence type="ECO:0000313" key="3">
    <source>
        <dbReference type="Proteomes" id="UP001172155"/>
    </source>
</evidence>
<keyword evidence="3" id="KW-1185">Reference proteome</keyword>
<sequence>MRLICFHYPVTSHSGTDTQPLPLNKHPAPKQPLRTPFYLPAREMHLQKNPKNLSNSSKIRQTPSQSRPQSHLPSRHGLHTPHRPQQRYVSAPVVEAPRLCRGERRAEGD</sequence>
<dbReference type="Proteomes" id="UP001172155">
    <property type="component" value="Unassembled WGS sequence"/>
</dbReference>
<gene>
    <name evidence="2" type="ORF">B0T18DRAFT_169587</name>
</gene>